<feature type="region of interest" description="Disordered" evidence="1">
    <location>
        <begin position="37"/>
        <end position="76"/>
    </location>
</feature>
<feature type="compositionally biased region" description="Low complexity" evidence="1">
    <location>
        <begin position="1250"/>
        <end position="1259"/>
    </location>
</feature>
<organism evidence="2 3">
    <name type="scientific">Asterophora parasitica</name>
    <dbReference type="NCBI Taxonomy" id="117018"/>
    <lineage>
        <taxon>Eukaryota</taxon>
        <taxon>Fungi</taxon>
        <taxon>Dikarya</taxon>
        <taxon>Basidiomycota</taxon>
        <taxon>Agaricomycotina</taxon>
        <taxon>Agaricomycetes</taxon>
        <taxon>Agaricomycetidae</taxon>
        <taxon>Agaricales</taxon>
        <taxon>Tricholomatineae</taxon>
        <taxon>Lyophyllaceae</taxon>
        <taxon>Asterophora</taxon>
    </lineage>
</organism>
<feature type="compositionally biased region" description="Basic and acidic residues" evidence="1">
    <location>
        <begin position="392"/>
        <end position="405"/>
    </location>
</feature>
<sequence length="1393" mass="147955">MCETCRGRHRVYASTKRARRKLEKAAVLGMRRIGAVVSSEDEESTTTGTTTTTTTTTATANATSTATAPTDWPGKVWDDTAIDPQLFAEPAGPSHAPMHLAYGAPFAPSSSSSALAGALTLPAPPPQNQVQPDSTRTDSQDAPEPEQRKTIVTPRLNATLVPIEPAPGEDTRPCSVKGCKAVIPVSYNYKMCPPCRTRYRSYGNTKRTKWKAEREAFDRELAGLRTKEDERRKKEGMGPLSESPEDLHAWELSIIDDEVARIAAEDSPAPDSHLDQDEPSSSTTNTNTTSALAQERMHLIKAALYPTSDTPGTGGDGAGTFQFLRLPPFFSFTIYSLIAPATPTGDMLLARICTVSHCRKILPGFYRYKRCEQHRAQNRCHSQLKRVRETGGEYGEHGNEHRLGEGDVQGGGPPPGSEKDANAQGGNITLTPTNQHDDQPSSSSLSAEAEHNSTPTTPIPITTPRRPTTHCATPACANLLIPQVRWRHCDICRARERVLRRERKEGGGAGAGGSDAMDSSTSGSRNIGTGPAMTHGGSTAVAGLATTVAGEEPAINTGEIVCTNTGTEAMEGMQPSLFVNGNGEWTEAVVQGAGPSVAMDLDQAQEQESVDQDSISTETETHPSLSAPDAQNVEQNQSGAFAEAPLTQPVSPPPPSPPTAVSTVAPSAAVPPPLPDTYKSCAVTSFPQTFQSVFIVAPVEPEPSSASVGTGSLGPQGELVMQEYKPKPVGDEARGSGGLLIHEYQPGSDVAHVRKSVGEREFREMVQRDQKTSTGMVGPSSYHVYRAKTTTPPPTASSTSTSTSAAPSTEPHARPTQSISAPPPQYYRGPEPRHYPTPTQRYPGLAYAYPYVTPPYAGAPSASASACGPSLASSASAPVPTSASISAPTPPYVCHEPPSPLANKPKPTTTKTQTVTASTEKSATSTTSAAPASSSRPVSTPEQAQAPAPDQAQAPALEQAQTSSPAPNPIARQRKPAKPRASRAKPKPAPPPPTPAANHYPYSHPQQHPYPYYVPGYAYGVPHPPFSPSAYHASYGYPPPPPSSTTGAPSTSGGAGTSASASSTTSNSAPGPLYIPYPHPHAYHAFPYPAPPPGYAYLPPPIQPGQYPYTHSSVGHAYAYPPYGVASAQSSGHAHAYPYGGMGYAQPYPHAPQTRDVAFSYYQPRPPGTPDPRAPQQGDAQMKKRKRDGNENANDSDNVQDKGDERGDRAQNDREEERELSAVPMMREQISSNAIAQAYTLRPINHIASTAAPAAHSPTQLHQAPVDSQPQHLADAPVAATSAEPPSPPVNAFTAVVQPQASGQTVPVTLREGQPTARPCAKKTCPRTLPSGTSGTLCERCKARIKRHQAKARQRFKLEPRKSVLLVKDKDKDKDREREDSVCSAPRSGLHPE</sequence>
<gene>
    <name evidence="2" type="ORF">DXG03_002752</name>
</gene>
<feature type="compositionally biased region" description="Basic and acidic residues" evidence="1">
    <location>
        <begin position="227"/>
        <end position="236"/>
    </location>
</feature>
<feature type="compositionally biased region" description="Basic and acidic residues" evidence="1">
    <location>
        <begin position="1199"/>
        <end position="1220"/>
    </location>
</feature>
<feature type="compositionally biased region" description="Basic and acidic residues" evidence="1">
    <location>
        <begin position="135"/>
        <end position="148"/>
    </location>
</feature>
<evidence type="ECO:0000313" key="3">
    <source>
        <dbReference type="Proteomes" id="UP000775547"/>
    </source>
</evidence>
<feature type="region of interest" description="Disordered" evidence="1">
    <location>
        <begin position="266"/>
        <end position="288"/>
    </location>
</feature>
<reference evidence="2" key="1">
    <citation type="submission" date="2020-07" db="EMBL/GenBank/DDBJ databases">
        <authorList>
            <person name="Nieuwenhuis M."/>
            <person name="Van De Peppel L.J.J."/>
        </authorList>
    </citation>
    <scope>NUCLEOTIDE SEQUENCE</scope>
    <source>
        <strain evidence="2">AP01</strain>
        <tissue evidence="2">Mycelium</tissue>
    </source>
</reference>
<feature type="compositionally biased region" description="Low complexity" evidence="1">
    <location>
        <begin position="796"/>
        <end position="809"/>
    </location>
</feature>
<feature type="region of interest" description="Disordered" evidence="1">
    <location>
        <begin position="1160"/>
        <end position="1226"/>
    </location>
</feature>
<feature type="region of interest" description="Disordered" evidence="1">
    <location>
        <begin position="603"/>
        <end position="668"/>
    </location>
</feature>
<feature type="region of interest" description="Disordered" evidence="1">
    <location>
        <begin position="227"/>
        <end position="247"/>
    </location>
</feature>
<feature type="compositionally biased region" description="Polar residues" evidence="1">
    <location>
        <begin position="424"/>
        <end position="446"/>
    </location>
</feature>
<protein>
    <submittedName>
        <fullName evidence="2">Uncharacterized protein</fullName>
    </submittedName>
</protein>
<feature type="compositionally biased region" description="Low complexity" evidence="1">
    <location>
        <begin position="904"/>
        <end position="961"/>
    </location>
</feature>
<keyword evidence="3" id="KW-1185">Reference proteome</keyword>
<feature type="compositionally biased region" description="Low complexity" evidence="1">
    <location>
        <begin position="996"/>
        <end position="1005"/>
    </location>
</feature>
<feature type="compositionally biased region" description="Basic and acidic residues" evidence="1">
    <location>
        <begin position="1356"/>
        <end position="1381"/>
    </location>
</feature>
<feature type="region of interest" description="Disordered" evidence="1">
    <location>
        <begin position="1038"/>
        <end position="1067"/>
    </location>
</feature>
<feature type="region of interest" description="Disordered" evidence="1">
    <location>
        <begin position="858"/>
        <end position="1005"/>
    </location>
</feature>
<feature type="compositionally biased region" description="Pro residues" evidence="1">
    <location>
        <begin position="1164"/>
        <end position="1173"/>
    </location>
</feature>
<proteinExistence type="predicted"/>
<feature type="region of interest" description="Disordered" evidence="1">
    <location>
        <begin position="116"/>
        <end position="148"/>
    </location>
</feature>
<evidence type="ECO:0000256" key="1">
    <source>
        <dbReference type="SAM" id="MobiDB-lite"/>
    </source>
</evidence>
<name>A0A9P7G226_9AGAR</name>
<dbReference type="Proteomes" id="UP000775547">
    <property type="component" value="Unassembled WGS sequence"/>
</dbReference>
<feature type="compositionally biased region" description="Polar residues" evidence="1">
    <location>
        <begin position="1260"/>
        <end position="1271"/>
    </location>
</feature>
<reference evidence="2" key="2">
    <citation type="submission" date="2021-10" db="EMBL/GenBank/DDBJ databases">
        <title>Phylogenomics reveals ancestral predisposition of the termite-cultivated fungus Termitomyces towards a domesticated lifestyle.</title>
        <authorList>
            <person name="Auxier B."/>
            <person name="Grum-Grzhimaylo A."/>
            <person name="Cardenas M.E."/>
            <person name="Lodge J.D."/>
            <person name="Laessoe T."/>
            <person name="Pedersen O."/>
            <person name="Smith M.E."/>
            <person name="Kuyper T.W."/>
            <person name="Franco-Molano E.A."/>
            <person name="Baroni T.J."/>
            <person name="Aanen D.K."/>
        </authorList>
    </citation>
    <scope>NUCLEOTIDE SEQUENCE</scope>
    <source>
        <strain evidence="2">AP01</strain>
        <tissue evidence="2">Mycelium</tissue>
    </source>
</reference>
<feature type="compositionally biased region" description="Low complexity" evidence="1">
    <location>
        <begin position="514"/>
        <end position="524"/>
    </location>
</feature>
<feature type="region of interest" description="Disordered" evidence="1">
    <location>
        <begin position="1250"/>
        <end position="1292"/>
    </location>
</feature>
<feature type="region of interest" description="Disordered" evidence="1">
    <location>
        <begin position="392"/>
        <end position="466"/>
    </location>
</feature>
<feature type="compositionally biased region" description="Low complexity" evidence="1">
    <location>
        <begin position="659"/>
        <end position="668"/>
    </location>
</feature>
<accession>A0A9P7G226</accession>
<feature type="region of interest" description="Disordered" evidence="1">
    <location>
        <begin position="766"/>
        <end position="843"/>
    </location>
</feature>
<feature type="region of interest" description="Disordered" evidence="1">
    <location>
        <begin position="503"/>
        <end position="535"/>
    </location>
</feature>
<feature type="compositionally biased region" description="Polar residues" evidence="1">
    <location>
        <begin position="612"/>
        <end position="624"/>
    </location>
</feature>
<comment type="caution">
    <text evidence="2">The sequence shown here is derived from an EMBL/GenBank/DDBJ whole genome shotgun (WGS) entry which is preliminary data.</text>
</comment>
<feature type="compositionally biased region" description="Low complexity" evidence="1">
    <location>
        <begin position="1044"/>
        <end position="1067"/>
    </location>
</feature>
<evidence type="ECO:0000313" key="2">
    <source>
        <dbReference type="EMBL" id="KAG5642474.1"/>
    </source>
</evidence>
<feature type="compositionally biased region" description="Low complexity" evidence="1">
    <location>
        <begin position="858"/>
        <end position="887"/>
    </location>
</feature>
<feature type="compositionally biased region" description="Basic residues" evidence="1">
    <location>
        <begin position="972"/>
        <end position="986"/>
    </location>
</feature>
<dbReference type="OrthoDB" id="3070249at2759"/>
<feature type="region of interest" description="Disordered" evidence="1">
    <location>
        <begin position="1304"/>
        <end position="1333"/>
    </location>
</feature>
<dbReference type="EMBL" id="JABCKV010000183">
    <property type="protein sequence ID" value="KAG5642474.1"/>
    <property type="molecule type" value="Genomic_DNA"/>
</dbReference>
<feature type="region of interest" description="Disordered" evidence="1">
    <location>
        <begin position="1349"/>
        <end position="1393"/>
    </location>
</feature>
<feature type="compositionally biased region" description="Low complexity" evidence="1">
    <location>
        <begin position="45"/>
        <end position="70"/>
    </location>
</feature>
<feature type="compositionally biased region" description="Low complexity" evidence="1">
    <location>
        <begin position="454"/>
        <end position="466"/>
    </location>
</feature>